<organism evidence="2 4">
    <name type="scientific">Mucilaginibacter rubeus</name>
    <dbReference type="NCBI Taxonomy" id="2027860"/>
    <lineage>
        <taxon>Bacteria</taxon>
        <taxon>Pseudomonadati</taxon>
        <taxon>Bacteroidota</taxon>
        <taxon>Sphingobacteriia</taxon>
        <taxon>Sphingobacteriales</taxon>
        <taxon>Sphingobacteriaceae</taxon>
        <taxon>Mucilaginibacter</taxon>
    </lineage>
</organism>
<dbReference type="EMBL" id="CP043451">
    <property type="protein sequence ID" value="QEM02841.1"/>
    <property type="molecule type" value="Genomic_DNA"/>
</dbReference>
<feature type="chain" id="PRO_5041940149" description="DUF3300 domain-containing protein" evidence="1">
    <location>
        <begin position="25"/>
        <end position="170"/>
    </location>
</feature>
<proteinExistence type="predicted"/>
<evidence type="ECO:0000313" key="5">
    <source>
        <dbReference type="Proteomes" id="UP000663940"/>
    </source>
</evidence>
<accession>A0AAE6MGU2</accession>
<reference evidence="2 4" key="1">
    <citation type="submission" date="2019-08" db="EMBL/GenBank/DDBJ databases">
        <title>Comparative genome analysis confer to the adaptation heavy metal polluted environment.</title>
        <authorList>
            <person name="Li Y."/>
        </authorList>
    </citation>
    <scope>NUCLEOTIDE SEQUENCE [LARGE SCALE GENOMIC DNA]</scope>
    <source>
        <strain evidence="2 4">P2</strain>
    </source>
</reference>
<dbReference type="EMBL" id="CP071880">
    <property type="protein sequence ID" value="QTE48413.1"/>
    <property type="molecule type" value="Genomic_DNA"/>
</dbReference>
<name>A0AAE6MGU2_9SPHI</name>
<evidence type="ECO:0008006" key="6">
    <source>
        <dbReference type="Google" id="ProtNLM"/>
    </source>
</evidence>
<evidence type="ECO:0000313" key="4">
    <source>
        <dbReference type="Proteomes" id="UP000250557"/>
    </source>
</evidence>
<protein>
    <recommendedName>
        <fullName evidence="6">DUF3300 domain-containing protein</fullName>
    </recommendedName>
</protein>
<evidence type="ECO:0000313" key="3">
    <source>
        <dbReference type="EMBL" id="QTE48413.1"/>
    </source>
</evidence>
<dbReference type="Proteomes" id="UP000250557">
    <property type="component" value="Chromosome"/>
</dbReference>
<dbReference type="AlphaFoldDB" id="A0AAE6MGU2"/>
<gene>
    <name evidence="2" type="ORF">DIU31_004675</name>
    <name evidence="3" type="ORF">J3L21_23050</name>
</gene>
<evidence type="ECO:0000313" key="2">
    <source>
        <dbReference type="EMBL" id="QEM02841.1"/>
    </source>
</evidence>
<keyword evidence="5" id="KW-1185">Reference proteome</keyword>
<dbReference type="RefSeq" id="WP_112655828.1">
    <property type="nucleotide sequence ID" value="NZ_CP043451.1"/>
</dbReference>
<sequence length="170" mass="19917">MKKLILGMLAGCFLLAASVTRTNAQVSVNLNVGLWNPPAEYAGINYYYLPDVESYYYVPTHQYVYLDGGNWVWRRSLPSRYASYNIATGYKVAVNRPRAYTYFTHDRDAYARYRGTKNVIVRDNYRTRVVNRTHVVNRTRVVNHYQKPHKTVVKRTRVVEHHGQKKGHHH</sequence>
<feature type="signal peptide" evidence="1">
    <location>
        <begin position="1"/>
        <end position="24"/>
    </location>
</feature>
<reference evidence="3 5" key="2">
    <citation type="submission" date="2021-03" db="EMBL/GenBank/DDBJ databases">
        <title>Mucilaginibacter strains isolated from gold and copper mining confer multi heavy-metal resistance.</title>
        <authorList>
            <person name="Li Y."/>
        </authorList>
    </citation>
    <scope>NUCLEOTIDE SEQUENCE [LARGE SCALE GENOMIC DNA]</scope>
    <source>
        <strain evidence="3 5">P2-4</strain>
    </source>
</reference>
<dbReference type="Proteomes" id="UP000663940">
    <property type="component" value="Chromosome"/>
</dbReference>
<evidence type="ECO:0000256" key="1">
    <source>
        <dbReference type="SAM" id="SignalP"/>
    </source>
</evidence>
<keyword evidence="1" id="KW-0732">Signal</keyword>